<feature type="region of interest" description="Disordered" evidence="6">
    <location>
        <begin position="1"/>
        <end position="31"/>
    </location>
</feature>
<name>A0A1A6C012_9GAMM</name>
<keyword evidence="3" id="KW-0812">Transmembrane</keyword>
<dbReference type="EMBL" id="JQSG02000006">
    <property type="protein sequence ID" value="OBS07897.1"/>
    <property type="molecule type" value="Genomic_DNA"/>
</dbReference>
<dbReference type="InterPro" id="IPR042217">
    <property type="entry name" value="T4SS_VirB10/TrbI"/>
</dbReference>
<reference evidence="7 8" key="1">
    <citation type="journal article" date="2014" name="Genome Announc.">
        <title>Draft Genome Sequence of the Iron-Oxidizing, Acidophilic, and Halotolerant 'Thiobacillus prosperus' Type Strain DSM 5130.</title>
        <authorList>
            <person name="Ossandon F.J."/>
            <person name="Cardenas J.P."/>
            <person name="Corbett M."/>
            <person name="Quatrini R."/>
            <person name="Holmes D.S."/>
            <person name="Watkin E."/>
        </authorList>
    </citation>
    <scope>NUCLEOTIDE SEQUENCE [LARGE SCALE GENOMIC DNA]</scope>
    <source>
        <strain evidence="7 8">DSM 5130</strain>
    </source>
</reference>
<evidence type="ECO:0000256" key="4">
    <source>
        <dbReference type="ARBA" id="ARBA00022989"/>
    </source>
</evidence>
<evidence type="ECO:0000256" key="3">
    <source>
        <dbReference type="ARBA" id="ARBA00022692"/>
    </source>
</evidence>
<evidence type="ECO:0000256" key="5">
    <source>
        <dbReference type="ARBA" id="ARBA00023136"/>
    </source>
</evidence>
<keyword evidence="4" id="KW-1133">Transmembrane helix</keyword>
<evidence type="ECO:0008006" key="9">
    <source>
        <dbReference type="Google" id="ProtNLM"/>
    </source>
</evidence>
<evidence type="ECO:0000256" key="2">
    <source>
        <dbReference type="ARBA" id="ARBA00010265"/>
    </source>
</evidence>
<dbReference type="OrthoDB" id="9766860at2"/>
<dbReference type="CDD" id="cd16429">
    <property type="entry name" value="VirB10"/>
    <property type="match status" value="1"/>
</dbReference>
<keyword evidence="8" id="KW-1185">Reference proteome</keyword>
<organism evidence="7 8">
    <name type="scientific">Acidihalobacter prosperus</name>
    <dbReference type="NCBI Taxonomy" id="160660"/>
    <lineage>
        <taxon>Bacteria</taxon>
        <taxon>Pseudomonadati</taxon>
        <taxon>Pseudomonadota</taxon>
        <taxon>Gammaproteobacteria</taxon>
        <taxon>Chromatiales</taxon>
        <taxon>Ectothiorhodospiraceae</taxon>
        <taxon>Acidihalobacter</taxon>
    </lineage>
</organism>
<accession>A0A1A6C012</accession>
<evidence type="ECO:0000256" key="1">
    <source>
        <dbReference type="ARBA" id="ARBA00004167"/>
    </source>
</evidence>
<proteinExistence type="inferred from homology"/>
<dbReference type="Gene3D" id="2.40.128.260">
    <property type="entry name" value="Type IV secretion system, VirB10/TraB/TrbI"/>
    <property type="match status" value="1"/>
</dbReference>
<dbReference type="Proteomes" id="UP000029273">
    <property type="component" value="Unassembled WGS sequence"/>
</dbReference>
<comment type="similarity">
    <text evidence="2">Belongs to the TrbI/VirB10 family.</text>
</comment>
<evidence type="ECO:0000313" key="8">
    <source>
        <dbReference type="Proteomes" id="UP000029273"/>
    </source>
</evidence>
<dbReference type="Pfam" id="PF03743">
    <property type="entry name" value="TrbI"/>
    <property type="match status" value="1"/>
</dbReference>
<keyword evidence="5" id="KW-0472">Membrane</keyword>
<dbReference type="GO" id="GO:0016020">
    <property type="term" value="C:membrane"/>
    <property type="evidence" value="ECO:0007669"/>
    <property type="project" value="UniProtKB-SubCell"/>
</dbReference>
<feature type="region of interest" description="Disordered" evidence="6">
    <location>
        <begin position="93"/>
        <end position="122"/>
    </location>
</feature>
<sequence length="415" mass="42442">MALWRKSEQKEAPPPPPRDTQEPGRGLPTRTLPMLMGGFAVAAALYVAFFTKNHPVQPAAPQTVAQAPGVNPQASPHKSELKSILDSLNQIEAEHGGGKPAGSSSASGGNAVTDATPTPEHVHDAAKRGNIAASPLTALTGDYQTGRNGSGNTGVVPEYNAGAGGGAPNGQLQGPARMPSASEIAALAGHRTHSANGNQAYLKQSQTEAQVNGGYGAISKVLPPLQGAVLYPGVVLPATTVTAVNTQLPGTVIAQVTNPVWGRNGHLAVPAGSRLVGSYDTSITNGQTRVLVAFQRVIFPDGREIVLGNSQAVGEQGASGVKGHVDNHFWTMLGSSLLVAMLDQGVAAAGPQQSVTSPTGSTFQSPAQAGAQVFANSAGKVLSPYMNMQPTAVIPPGTAIDVLVNKTILMPSENR</sequence>
<protein>
    <recommendedName>
        <fullName evidence="9">Conjugal transfer protein TrbI</fullName>
    </recommendedName>
</protein>
<comment type="subcellular location">
    <subcellularLocation>
        <location evidence="1">Membrane</location>
        <topology evidence="1">Single-pass membrane protein</topology>
    </subcellularLocation>
</comment>
<dbReference type="InterPro" id="IPR005498">
    <property type="entry name" value="T4SS_VirB10/TraB/TrbI"/>
</dbReference>
<feature type="compositionally biased region" description="Basic and acidic residues" evidence="6">
    <location>
        <begin position="1"/>
        <end position="11"/>
    </location>
</feature>
<comment type="caution">
    <text evidence="7">The sequence shown here is derived from an EMBL/GenBank/DDBJ whole genome shotgun (WGS) entry which is preliminary data.</text>
</comment>
<gene>
    <name evidence="7" type="ORF">Thpro_022147</name>
</gene>
<evidence type="ECO:0000313" key="7">
    <source>
        <dbReference type="EMBL" id="OBS07897.1"/>
    </source>
</evidence>
<dbReference type="AlphaFoldDB" id="A0A1A6C012"/>
<evidence type="ECO:0000256" key="6">
    <source>
        <dbReference type="SAM" id="MobiDB-lite"/>
    </source>
</evidence>
<dbReference type="RefSeq" id="WP_065089629.1">
    <property type="nucleotide sequence ID" value="NZ_JQSG02000006.1"/>
</dbReference>